<keyword evidence="3" id="KW-1185">Reference proteome</keyword>
<feature type="transmembrane region" description="Helical" evidence="1">
    <location>
        <begin position="66"/>
        <end position="87"/>
    </location>
</feature>
<evidence type="ECO:0000256" key="1">
    <source>
        <dbReference type="SAM" id="Phobius"/>
    </source>
</evidence>
<reference evidence="2 3" key="1">
    <citation type="submission" date="2017-04" db="EMBL/GenBank/DDBJ databases">
        <authorList>
            <person name="Afonso C.L."/>
            <person name="Miller P.J."/>
            <person name="Scott M.A."/>
            <person name="Spackman E."/>
            <person name="Goraichik I."/>
            <person name="Dimitrov K.M."/>
            <person name="Suarez D.L."/>
            <person name="Swayne D.E."/>
        </authorList>
    </citation>
    <scope>NUCLEOTIDE SEQUENCE [LARGE SCALE GENOMIC DNA]</scope>
    <source>
        <strain evidence="2 3">DSM 43828</strain>
    </source>
</reference>
<evidence type="ECO:0000313" key="3">
    <source>
        <dbReference type="Proteomes" id="UP000192674"/>
    </source>
</evidence>
<feature type="transmembrane region" description="Helical" evidence="1">
    <location>
        <begin position="172"/>
        <end position="189"/>
    </location>
</feature>
<evidence type="ECO:0000313" key="2">
    <source>
        <dbReference type="EMBL" id="SMD17965.1"/>
    </source>
</evidence>
<evidence type="ECO:0008006" key="4">
    <source>
        <dbReference type="Google" id="ProtNLM"/>
    </source>
</evidence>
<dbReference type="InterPro" id="IPR009339">
    <property type="entry name" value="DUF998"/>
</dbReference>
<gene>
    <name evidence="2" type="ORF">SAMN05661093_05663</name>
</gene>
<keyword evidence="1" id="KW-1133">Transmembrane helix</keyword>
<dbReference type="Proteomes" id="UP000192674">
    <property type="component" value="Unassembled WGS sequence"/>
</dbReference>
<protein>
    <recommendedName>
        <fullName evidence="4">DUF998 domain-containing protein</fullName>
    </recommendedName>
</protein>
<feature type="transmembrane region" description="Helical" evidence="1">
    <location>
        <begin position="139"/>
        <end position="160"/>
    </location>
</feature>
<sequence>MTHAIWTPRTIGTNCELPVRITRSLLGYGVLAGPFYVIVSVVQGLTRSGFDFTRHPWSVLANGDLGWIQTTNLILTGLMVLAAAVGMRRLLKGGVGGTWGPGLIGAFGLSMVASGIFPADPVPGFPSDIVNLAMPTMANTLHFAFGAIGFVCFAIATFVIARRFAGLGWATYSRITGVAFLLSFGAMAAGPGVGILIFTAGVLAAFTWLATTSVRFYRGADR</sequence>
<dbReference type="AlphaFoldDB" id="A0A1W2F7W1"/>
<name>A0A1W2F7W1_KIBAR</name>
<proteinExistence type="predicted"/>
<organism evidence="2 3">
    <name type="scientific">Kibdelosporangium aridum</name>
    <dbReference type="NCBI Taxonomy" id="2030"/>
    <lineage>
        <taxon>Bacteria</taxon>
        <taxon>Bacillati</taxon>
        <taxon>Actinomycetota</taxon>
        <taxon>Actinomycetes</taxon>
        <taxon>Pseudonocardiales</taxon>
        <taxon>Pseudonocardiaceae</taxon>
        <taxon>Kibdelosporangium</taxon>
    </lineage>
</organism>
<keyword evidence="1" id="KW-0812">Transmembrane</keyword>
<keyword evidence="1" id="KW-0472">Membrane</keyword>
<dbReference type="Pfam" id="PF06197">
    <property type="entry name" value="DUF998"/>
    <property type="match status" value="1"/>
</dbReference>
<accession>A0A1W2F7W1</accession>
<dbReference type="RefSeq" id="WP_063751095.1">
    <property type="nucleotide sequence ID" value="NZ_FWXV01000005.1"/>
</dbReference>
<dbReference type="EMBL" id="FWXV01000005">
    <property type="protein sequence ID" value="SMD17965.1"/>
    <property type="molecule type" value="Genomic_DNA"/>
</dbReference>
<feature type="transmembrane region" description="Helical" evidence="1">
    <location>
        <begin position="195"/>
        <end position="217"/>
    </location>
</feature>
<feature type="transmembrane region" description="Helical" evidence="1">
    <location>
        <begin position="99"/>
        <end position="119"/>
    </location>
</feature>
<dbReference type="OrthoDB" id="8159487at2"/>
<feature type="transmembrane region" description="Helical" evidence="1">
    <location>
        <begin position="25"/>
        <end position="46"/>
    </location>
</feature>